<dbReference type="PROSITE" id="PS01174">
    <property type="entry name" value="LIPASE_GDXG_SER"/>
    <property type="match status" value="1"/>
</dbReference>
<reference evidence="5 6" key="1">
    <citation type="submission" date="2018-11" db="EMBL/GenBank/DDBJ databases">
        <title>Genomic Encyclopedia of Type Strains, Phase IV (KMG-IV): sequencing the most valuable type-strain genomes for metagenomic binning, comparative biology and taxonomic classification.</title>
        <authorList>
            <person name="Goeker M."/>
        </authorList>
    </citation>
    <scope>NUCLEOTIDE SEQUENCE [LARGE SCALE GENOMIC DNA]</scope>
    <source>
        <strain evidence="5 6">DSM 5900</strain>
    </source>
</reference>
<dbReference type="Gene3D" id="3.40.50.1820">
    <property type="entry name" value="alpha/beta hydrolase"/>
    <property type="match status" value="1"/>
</dbReference>
<keyword evidence="2" id="KW-0378">Hydrolase</keyword>
<dbReference type="SUPFAM" id="SSF53474">
    <property type="entry name" value="alpha/beta-Hydrolases"/>
    <property type="match status" value="1"/>
</dbReference>
<keyword evidence="6" id="KW-1185">Reference proteome</keyword>
<dbReference type="Proteomes" id="UP000278222">
    <property type="component" value="Unassembled WGS sequence"/>
</dbReference>
<evidence type="ECO:0000259" key="4">
    <source>
        <dbReference type="Pfam" id="PF07859"/>
    </source>
</evidence>
<proteinExistence type="inferred from homology"/>
<organism evidence="5 6">
    <name type="scientific">Stella humosa</name>
    <dbReference type="NCBI Taxonomy" id="94"/>
    <lineage>
        <taxon>Bacteria</taxon>
        <taxon>Pseudomonadati</taxon>
        <taxon>Pseudomonadota</taxon>
        <taxon>Alphaproteobacteria</taxon>
        <taxon>Rhodospirillales</taxon>
        <taxon>Stellaceae</taxon>
        <taxon>Stella</taxon>
    </lineage>
</organism>
<dbReference type="PANTHER" id="PTHR48081:SF8">
    <property type="entry name" value="ALPHA_BETA HYDROLASE FOLD-3 DOMAIN-CONTAINING PROTEIN-RELATED"/>
    <property type="match status" value="1"/>
</dbReference>
<evidence type="ECO:0000256" key="3">
    <source>
        <dbReference type="PROSITE-ProRule" id="PRU10038"/>
    </source>
</evidence>
<dbReference type="EMBL" id="RJKX01000016">
    <property type="protein sequence ID" value="ROP83792.1"/>
    <property type="molecule type" value="Genomic_DNA"/>
</dbReference>
<dbReference type="InterPro" id="IPR033140">
    <property type="entry name" value="Lipase_GDXG_put_SER_AS"/>
</dbReference>
<dbReference type="InterPro" id="IPR002168">
    <property type="entry name" value="Lipase_GDXG_HIS_AS"/>
</dbReference>
<accession>A0A3N1KWH6</accession>
<dbReference type="PROSITE" id="PS01173">
    <property type="entry name" value="LIPASE_GDXG_HIS"/>
    <property type="match status" value="1"/>
</dbReference>
<dbReference type="InterPro" id="IPR050300">
    <property type="entry name" value="GDXG_lipolytic_enzyme"/>
</dbReference>
<gene>
    <name evidence="5" type="ORF">EDC65_4441</name>
</gene>
<protein>
    <submittedName>
        <fullName evidence="5">Acetyl esterase</fullName>
    </submittedName>
</protein>
<dbReference type="GO" id="GO:0016787">
    <property type="term" value="F:hydrolase activity"/>
    <property type="evidence" value="ECO:0007669"/>
    <property type="project" value="UniProtKB-KW"/>
</dbReference>
<name>A0A3N1KWH6_9PROT</name>
<comment type="caution">
    <text evidence="5">The sequence shown here is derived from an EMBL/GenBank/DDBJ whole genome shotgun (WGS) entry which is preliminary data.</text>
</comment>
<feature type="domain" description="Alpha/beta hydrolase fold-3" evidence="4">
    <location>
        <begin position="78"/>
        <end position="283"/>
    </location>
</feature>
<dbReference type="Pfam" id="PF07859">
    <property type="entry name" value="Abhydrolase_3"/>
    <property type="match status" value="1"/>
</dbReference>
<evidence type="ECO:0000313" key="5">
    <source>
        <dbReference type="EMBL" id="ROP83792.1"/>
    </source>
</evidence>
<dbReference type="InterPro" id="IPR029058">
    <property type="entry name" value="AB_hydrolase_fold"/>
</dbReference>
<evidence type="ECO:0000256" key="2">
    <source>
        <dbReference type="ARBA" id="ARBA00022801"/>
    </source>
</evidence>
<evidence type="ECO:0000313" key="6">
    <source>
        <dbReference type="Proteomes" id="UP000278222"/>
    </source>
</evidence>
<dbReference type="PANTHER" id="PTHR48081">
    <property type="entry name" value="AB HYDROLASE SUPERFAMILY PROTEIN C4A8.06C"/>
    <property type="match status" value="1"/>
</dbReference>
<comment type="similarity">
    <text evidence="1">Belongs to the 'GDXG' lipolytic enzyme family.</text>
</comment>
<dbReference type="InterPro" id="IPR013094">
    <property type="entry name" value="AB_hydrolase_3"/>
</dbReference>
<dbReference type="AlphaFoldDB" id="A0A3N1KWH6"/>
<feature type="active site" evidence="3">
    <location>
        <position position="156"/>
    </location>
</feature>
<dbReference type="RefSeq" id="WP_170216644.1">
    <property type="nucleotide sequence ID" value="NZ_AP019700.1"/>
</dbReference>
<sequence>MFEPGTEAYLARIAEVCGPPQPPRSIEERRDAFDRRGRVWWRPAPDTLDVRNWQIGMGGHEIPVRLYRRRDAVKPPVVLYFHGGGFVNGSIDSHDAVTWGLAEETGALVVSVQYRRPPESPYPAATDDCWSAFQWVLRNGDWLDADAGRIAVAGDSAGGCLAASLAIQARDRQAPPLRLQALLYPCIDTNTDRKIYEGAKDPFVSRPGMRFYWEQYLQGRLDTTDPIAAPHQARNLVGLAPAYVQTAEHDPLAEEGEEYAARLEAAGVPVTLDRVAGTIHGLMRARFASEACNAAFARVSAALRSALT</sequence>
<evidence type="ECO:0000256" key="1">
    <source>
        <dbReference type="ARBA" id="ARBA00010515"/>
    </source>
</evidence>